<keyword evidence="3" id="KW-1185">Reference proteome</keyword>
<evidence type="ECO:0000313" key="3">
    <source>
        <dbReference type="Proteomes" id="UP001054857"/>
    </source>
</evidence>
<feature type="region of interest" description="Disordered" evidence="1">
    <location>
        <begin position="309"/>
        <end position="335"/>
    </location>
</feature>
<feature type="region of interest" description="Disordered" evidence="1">
    <location>
        <begin position="96"/>
        <end position="124"/>
    </location>
</feature>
<sequence length="422" mass="46314">MSRCCEEAGPRSWAEDICTYRAARGCQSFSTLRETTVPERYSRTNYVPFCDTRHALFPYNDFVDGKGTVRVDPTITADRYARHGWGDTSLLKEEGYSGSLHARSSTHKRGRRRPTSPHSADGRNGLFGVLQMTEAGCSDGWIGHPLVDPGKGKRPVAAPSDPKGRRDLFDVLHVRAPGMPADDAWLGNKLIDPAKGRAHPPGPEQQRGRQNLTDVMAMSIMHDPRRLELLAKGADPLGDAWCGNKLIDPARGKRILHSSPATMERLHGSTFRPDAVDALTGLPYSDAPRRHAQQVPPPVPDTADAVIRGQGGGGGDERGRLGKKPFPDLPAPNKFDGRRDLYAHMRFKPLTEVEQVKYSRAFDDRGTRGRKTVPMPGGDDPSKGPDLLHWRPEVRVGQFVPHGGLAQEGRVKGSTLRATGSR</sequence>
<feature type="compositionally biased region" description="Basic residues" evidence="1">
    <location>
        <begin position="104"/>
        <end position="115"/>
    </location>
</feature>
<comment type="caution">
    <text evidence="2">The sequence shown here is derived from an EMBL/GenBank/DDBJ whole genome shotgun (WGS) entry which is preliminary data.</text>
</comment>
<feature type="region of interest" description="Disordered" evidence="1">
    <location>
        <begin position="363"/>
        <end position="386"/>
    </location>
</feature>
<organism evidence="2 3">
    <name type="scientific">Astrephomene gubernaculifera</name>
    <dbReference type="NCBI Taxonomy" id="47775"/>
    <lineage>
        <taxon>Eukaryota</taxon>
        <taxon>Viridiplantae</taxon>
        <taxon>Chlorophyta</taxon>
        <taxon>core chlorophytes</taxon>
        <taxon>Chlorophyceae</taxon>
        <taxon>CS clade</taxon>
        <taxon>Chlamydomonadales</taxon>
        <taxon>Astrephomenaceae</taxon>
        <taxon>Astrephomene</taxon>
    </lineage>
</organism>
<proteinExistence type="predicted"/>
<accession>A0AAD3DLM8</accession>
<dbReference type="AlphaFoldDB" id="A0AAD3DLM8"/>
<dbReference type="Proteomes" id="UP001054857">
    <property type="component" value="Unassembled WGS sequence"/>
</dbReference>
<evidence type="ECO:0000313" key="2">
    <source>
        <dbReference type="EMBL" id="GFR42717.1"/>
    </source>
</evidence>
<protein>
    <submittedName>
        <fullName evidence="2">Uncharacterized protein</fullName>
    </submittedName>
</protein>
<name>A0AAD3DLM8_9CHLO</name>
<dbReference type="EMBL" id="BMAR01000003">
    <property type="protein sequence ID" value="GFR42717.1"/>
    <property type="molecule type" value="Genomic_DNA"/>
</dbReference>
<gene>
    <name evidence="2" type="ORF">Agub_g3641</name>
</gene>
<evidence type="ECO:0000256" key="1">
    <source>
        <dbReference type="SAM" id="MobiDB-lite"/>
    </source>
</evidence>
<reference evidence="2 3" key="1">
    <citation type="journal article" date="2021" name="Sci. Rep.">
        <title>Genome sequencing of the multicellular alga Astrephomene provides insights into convergent evolution of germ-soma differentiation.</title>
        <authorList>
            <person name="Yamashita S."/>
            <person name="Yamamoto K."/>
            <person name="Matsuzaki R."/>
            <person name="Suzuki S."/>
            <person name="Yamaguchi H."/>
            <person name="Hirooka S."/>
            <person name="Minakuchi Y."/>
            <person name="Miyagishima S."/>
            <person name="Kawachi M."/>
            <person name="Toyoda A."/>
            <person name="Nozaki H."/>
        </authorList>
    </citation>
    <scope>NUCLEOTIDE SEQUENCE [LARGE SCALE GENOMIC DNA]</scope>
    <source>
        <strain evidence="2 3">NIES-4017</strain>
    </source>
</reference>